<evidence type="ECO:0000313" key="7">
    <source>
        <dbReference type="EMBL" id="RKP08469.1"/>
    </source>
</evidence>
<dbReference type="GO" id="GO:0046982">
    <property type="term" value="F:protein heterodimerization activity"/>
    <property type="evidence" value="ECO:0007669"/>
    <property type="project" value="InterPro"/>
</dbReference>
<dbReference type="GO" id="GO:0051123">
    <property type="term" value="P:RNA polymerase II preinitiation complex assembly"/>
    <property type="evidence" value="ECO:0007669"/>
    <property type="project" value="TreeGrafter"/>
</dbReference>
<evidence type="ECO:0000256" key="2">
    <source>
        <dbReference type="ARBA" id="ARBA00007646"/>
    </source>
</evidence>
<evidence type="ECO:0000313" key="8">
    <source>
        <dbReference type="Proteomes" id="UP000271241"/>
    </source>
</evidence>
<evidence type="ECO:0000256" key="4">
    <source>
        <dbReference type="ARBA" id="ARBA00023163"/>
    </source>
</evidence>
<keyword evidence="5" id="KW-0539">Nucleus</keyword>
<keyword evidence="7" id="KW-0396">Initiation factor</keyword>
<gene>
    <name evidence="7" type="ORF">THASP1DRAFT_34667</name>
</gene>
<dbReference type="InterPro" id="IPR051431">
    <property type="entry name" value="TFIID_subunit_9"/>
</dbReference>
<keyword evidence="7" id="KW-0648">Protein biosynthesis</keyword>
<sequence>MPKEAHVMALILNTLGVEEYDPKVLPMLMEFAHRYMTDVFQDAQLYADHAGKRDVDLDDVQLAIQGIVNNSFTGPPPREFLTELAAEKNSAPLPLIPERYGIRLPPEQYCLTGANYQIVPEPPSTEGTRPAAGSSMSATR</sequence>
<dbReference type="InterPro" id="IPR003162">
    <property type="entry name" value="TFIID-31"/>
</dbReference>
<comment type="subcellular location">
    <subcellularLocation>
        <location evidence="1">Nucleus</location>
    </subcellularLocation>
</comment>
<dbReference type="GO" id="GO:0003743">
    <property type="term" value="F:translation initiation factor activity"/>
    <property type="evidence" value="ECO:0007669"/>
    <property type="project" value="UniProtKB-KW"/>
</dbReference>
<dbReference type="SUPFAM" id="SSF47113">
    <property type="entry name" value="Histone-fold"/>
    <property type="match status" value="1"/>
</dbReference>
<dbReference type="PANTHER" id="PTHR48068">
    <property type="entry name" value="TAF9 RNA POLYMERASE II, TATA BOX-BINDING PROTEIN (TBP)-ASSOCIATED FACTOR"/>
    <property type="match status" value="1"/>
</dbReference>
<accession>A0A4V1IWR4</accession>
<proteinExistence type="inferred from homology"/>
<evidence type="ECO:0000256" key="1">
    <source>
        <dbReference type="ARBA" id="ARBA00004123"/>
    </source>
</evidence>
<dbReference type="Proteomes" id="UP000271241">
    <property type="component" value="Unassembled WGS sequence"/>
</dbReference>
<dbReference type="GO" id="GO:0003713">
    <property type="term" value="F:transcription coactivator activity"/>
    <property type="evidence" value="ECO:0007669"/>
    <property type="project" value="TreeGrafter"/>
</dbReference>
<dbReference type="EMBL" id="KZ992600">
    <property type="protein sequence ID" value="RKP08469.1"/>
    <property type="molecule type" value="Genomic_DNA"/>
</dbReference>
<feature type="region of interest" description="Disordered" evidence="6">
    <location>
        <begin position="120"/>
        <end position="140"/>
    </location>
</feature>
<protein>
    <submittedName>
        <fullName evidence="7">Transcription initiation factor TAFII31</fullName>
    </submittedName>
</protein>
<dbReference type="GO" id="GO:0016251">
    <property type="term" value="F:RNA polymerase II general transcription initiation factor activity"/>
    <property type="evidence" value="ECO:0007669"/>
    <property type="project" value="TreeGrafter"/>
</dbReference>
<dbReference type="PANTHER" id="PTHR48068:SF4">
    <property type="entry name" value="TATA-BOX BINDING PROTEIN ASSOCIATED FACTOR 9"/>
    <property type="match status" value="1"/>
</dbReference>
<evidence type="ECO:0000256" key="3">
    <source>
        <dbReference type="ARBA" id="ARBA00023015"/>
    </source>
</evidence>
<dbReference type="Pfam" id="PF02291">
    <property type="entry name" value="TFIID-31kDa"/>
    <property type="match status" value="1"/>
</dbReference>
<reference evidence="8" key="1">
    <citation type="journal article" date="2018" name="Nat. Microbiol.">
        <title>Leveraging single-cell genomics to expand the fungal tree of life.</title>
        <authorList>
            <person name="Ahrendt S.R."/>
            <person name="Quandt C.A."/>
            <person name="Ciobanu D."/>
            <person name="Clum A."/>
            <person name="Salamov A."/>
            <person name="Andreopoulos B."/>
            <person name="Cheng J.F."/>
            <person name="Woyke T."/>
            <person name="Pelin A."/>
            <person name="Henrissat B."/>
            <person name="Reynolds N.K."/>
            <person name="Benny G.L."/>
            <person name="Smith M.E."/>
            <person name="James T.Y."/>
            <person name="Grigoriev I.V."/>
        </authorList>
    </citation>
    <scope>NUCLEOTIDE SEQUENCE [LARGE SCALE GENOMIC DNA]</scope>
    <source>
        <strain evidence="8">RSA 1356</strain>
    </source>
</reference>
<dbReference type="GO" id="GO:0000124">
    <property type="term" value="C:SAGA complex"/>
    <property type="evidence" value="ECO:0007669"/>
    <property type="project" value="TreeGrafter"/>
</dbReference>
<keyword evidence="3" id="KW-0805">Transcription regulation</keyword>
<dbReference type="AlphaFoldDB" id="A0A4V1IWR4"/>
<keyword evidence="4" id="KW-0804">Transcription</keyword>
<name>A0A4V1IWR4_9FUNG</name>
<dbReference type="Gene3D" id="1.10.20.10">
    <property type="entry name" value="Histone, subunit A"/>
    <property type="match status" value="1"/>
</dbReference>
<evidence type="ECO:0000256" key="6">
    <source>
        <dbReference type="SAM" id="MobiDB-lite"/>
    </source>
</evidence>
<organism evidence="7 8">
    <name type="scientific">Thamnocephalis sphaerospora</name>
    <dbReference type="NCBI Taxonomy" id="78915"/>
    <lineage>
        <taxon>Eukaryota</taxon>
        <taxon>Fungi</taxon>
        <taxon>Fungi incertae sedis</taxon>
        <taxon>Zoopagomycota</taxon>
        <taxon>Zoopagomycotina</taxon>
        <taxon>Zoopagomycetes</taxon>
        <taxon>Zoopagales</taxon>
        <taxon>Sigmoideomycetaceae</taxon>
        <taxon>Thamnocephalis</taxon>
    </lineage>
</organism>
<dbReference type="InterPro" id="IPR009072">
    <property type="entry name" value="Histone-fold"/>
</dbReference>
<dbReference type="OrthoDB" id="341924at2759"/>
<keyword evidence="8" id="KW-1185">Reference proteome</keyword>
<evidence type="ECO:0000256" key="5">
    <source>
        <dbReference type="ARBA" id="ARBA00023242"/>
    </source>
</evidence>
<dbReference type="STRING" id="78915.A0A4V1IWR4"/>
<comment type="similarity">
    <text evidence="2">Belongs to the TAF9 family.</text>
</comment>
<dbReference type="GO" id="GO:0005669">
    <property type="term" value="C:transcription factor TFIID complex"/>
    <property type="evidence" value="ECO:0007669"/>
    <property type="project" value="TreeGrafter"/>
</dbReference>
<dbReference type="CDD" id="cd07979">
    <property type="entry name" value="HFD_TAF9"/>
    <property type="match status" value="1"/>
</dbReference>